<dbReference type="GO" id="GO:0016020">
    <property type="term" value="C:membrane"/>
    <property type="evidence" value="ECO:0007669"/>
    <property type="project" value="UniProtKB-SubCell"/>
</dbReference>
<dbReference type="Gene3D" id="2.70.170.10">
    <property type="entry name" value="Neurotransmitter-gated ion-channel ligand-binding domain"/>
    <property type="match status" value="1"/>
</dbReference>
<comment type="subcellular location">
    <subcellularLocation>
        <location evidence="1">Membrane</location>
        <topology evidence="1">Multi-pass membrane protein</topology>
    </subcellularLocation>
</comment>
<feature type="signal peptide" evidence="4">
    <location>
        <begin position="1"/>
        <end position="23"/>
    </location>
</feature>
<dbReference type="GO" id="GO:0004888">
    <property type="term" value="F:transmembrane signaling receptor activity"/>
    <property type="evidence" value="ECO:0007669"/>
    <property type="project" value="InterPro"/>
</dbReference>
<organism evidence="5 6">
    <name type="scientific">Chlorella vulgaris</name>
    <name type="common">Green alga</name>
    <dbReference type="NCBI Taxonomy" id="3077"/>
    <lineage>
        <taxon>Eukaryota</taxon>
        <taxon>Viridiplantae</taxon>
        <taxon>Chlorophyta</taxon>
        <taxon>core chlorophytes</taxon>
        <taxon>Trebouxiophyceae</taxon>
        <taxon>Chlorellales</taxon>
        <taxon>Chlorellaceae</taxon>
        <taxon>Chlorella clade</taxon>
        <taxon>Chlorella</taxon>
    </lineage>
</organism>
<dbReference type="SUPFAM" id="SSF63712">
    <property type="entry name" value="Nicotinic receptor ligand binding domain-like"/>
    <property type="match status" value="1"/>
</dbReference>
<comment type="caution">
    <text evidence="5">The sequence shown here is derived from an EMBL/GenBank/DDBJ whole genome shotgun (WGS) entry which is preliminary data.</text>
</comment>
<evidence type="ECO:0000256" key="1">
    <source>
        <dbReference type="ARBA" id="ARBA00004141"/>
    </source>
</evidence>
<feature type="compositionally biased region" description="Low complexity" evidence="2">
    <location>
        <begin position="412"/>
        <end position="438"/>
    </location>
</feature>
<name>A0A9D4YTZ8_CHLVU</name>
<protein>
    <recommendedName>
        <fullName evidence="7">Ligand-gated ion channel</fullName>
    </recommendedName>
</protein>
<proteinExistence type="predicted"/>
<dbReference type="SUPFAM" id="SSF90112">
    <property type="entry name" value="Neurotransmitter-gated ion-channel transmembrane pore"/>
    <property type="match status" value="1"/>
</dbReference>
<feature type="compositionally biased region" description="Low complexity" evidence="2">
    <location>
        <begin position="446"/>
        <end position="492"/>
    </location>
</feature>
<keyword evidence="6" id="KW-1185">Reference proteome</keyword>
<keyword evidence="3" id="KW-0472">Membrane</keyword>
<feature type="chain" id="PRO_5038735341" description="Ligand-gated ion channel" evidence="4">
    <location>
        <begin position="24"/>
        <end position="659"/>
    </location>
</feature>
<keyword evidence="3" id="KW-0812">Transmembrane</keyword>
<accession>A0A9D4YTZ8</accession>
<reference evidence="5" key="1">
    <citation type="journal article" date="2019" name="Plant J.">
        <title>Chlorella vulgaris genome assembly and annotation reveals the molecular basis for metabolic acclimation to high light conditions.</title>
        <authorList>
            <person name="Cecchin M."/>
            <person name="Marcolungo L."/>
            <person name="Rossato M."/>
            <person name="Girolomoni L."/>
            <person name="Cosentino E."/>
            <person name="Cuine S."/>
            <person name="Li-Beisson Y."/>
            <person name="Delledonne M."/>
            <person name="Ballottari M."/>
        </authorList>
    </citation>
    <scope>NUCLEOTIDE SEQUENCE</scope>
    <source>
        <strain evidence="5">211/11P</strain>
    </source>
</reference>
<reference evidence="5" key="2">
    <citation type="submission" date="2020-11" db="EMBL/GenBank/DDBJ databases">
        <authorList>
            <person name="Cecchin M."/>
            <person name="Marcolungo L."/>
            <person name="Rossato M."/>
            <person name="Girolomoni L."/>
            <person name="Cosentino E."/>
            <person name="Cuine S."/>
            <person name="Li-Beisson Y."/>
            <person name="Delledonne M."/>
            <person name="Ballottari M."/>
        </authorList>
    </citation>
    <scope>NUCLEOTIDE SEQUENCE</scope>
    <source>
        <strain evidence="5">211/11P</strain>
        <tissue evidence="5">Whole cell</tissue>
    </source>
</reference>
<dbReference type="InterPro" id="IPR006201">
    <property type="entry name" value="Neur_channel"/>
</dbReference>
<dbReference type="InterPro" id="IPR036734">
    <property type="entry name" value="Neur_chan_lig-bd_sf"/>
</dbReference>
<dbReference type="Gene3D" id="1.20.58.390">
    <property type="entry name" value="Neurotransmitter-gated ion-channel transmembrane domain"/>
    <property type="match status" value="1"/>
</dbReference>
<dbReference type="AlphaFoldDB" id="A0A9D4YTZ8"/>
<keyword evidence="3" id="KW-1133">Transmembrane helix</keyword>
<feature type="transmembrane region" description="Helical" evidence="3">
    <location>
        <begin position="321"/>
        <end position="342"/>
    </location>
</feature>
<feature type="transmembrane region" description="Helical" evidence="3">
    <location>
        <begin position="618"/>
        <end position="648"/>
    </location>
</feature>
<sequence length="659" mass="70737">MAAATSAAWTLCLLVLLSGGGSGGGGVAAQQLTPFQGRNTPPEGGLDVYISPVVDHLISVNDVEYKFQAVLYIVLTWTDERAAAAIASSTQSALYNSSYNNGAGCTYPCTTIYAWNTNPDGDNLCCDEVYLPHFEFVNVAGFSQDRVVRYAVRAGANGKVAWWQHVQGEFYAPMSFNAFPFDTQYLSVQMQYGNKFPNSPVRIVPSATGTQLYSPSAGDELSGWKLKGVQMKTFNLTQQNLVKAGAGSTLSAPGDPWPINPADPSVQAFQGVLWQTGVEIFIVVDRISLYYCITAILPIWLNTCLSLLVFSVNPRHLDTRLGIVVTLFLSLTALQFVLAVGLPSSTTIVPTQQLIIVAYCILGGIGVSSILGFWLVQLHRTSERRRRLQHAKRQFTRRWATVTKGMGLEAAAAPQMQQQRQMSVNGTGSASASSSVAGMKRRRPNAKAAPSQVAFAASPASASEQPAAAADGAAPGLPIDAQQQQQQQHAQQPSNWPVAAGPSLAPHTGGMGVYAASSASDGGADSEDGSVHSCMRVSEEPAPVAVADEEDGGAVQQLPKWLTRPGACCGWPRWRRRGGGGGGDAAGGGGTPHKPSWFELQYYKMKLMKEEMRRNQDYAMFVALQIDNCIFWVTLIGFNIAVVLIFAIQSQMDAKPFIP</sequence>
<feature type="transmembrane region" description="Helical" evidence="3">
    <location>
        <begin position="354"/>
        <end position="376"/>
    </location>
</feature>
<dbReference type="InterPro" id="IPR036719">
    <property type="entry name" value="Neuro-gated_channel_TM_sf"/>
</dbReference>
<dbReference type="OrthoDB" id="2016799at2759"/>
<keyword evidence="4" id="KW-0732">Signal</keyword>
<feature type="transmembrane region" description="Helical" evidence="3">
    <location>
        <begin position="288"/>
        <end position="309"/>
    </location>
</feature>
<dbReference type="EMBL" id="SIDB01000011">
    <property type="protein sequence ID" value="KAI3425941.1"/>
    <property type="molecule type" value="Genomic_DNA"/>
</dbReference>
<dbReference type="InterPro" id="IPR038050">
    <property type="entry name" value="Neuro_actylchol_rec"/>
</dbReference>
<evidence type="ECO:0008006" key="7">
    <source>
        <dbReference type="Google" id="ProtNLM"/>
    </source>
</evidence>
<evidence type="ECO:0000313" key="5">
    <source>
        <dbReference type="EMBL" id="KAI3425941.1"/>
    </source>
</evidence>
<dbReference type="GO" id="GO:0005230">
    <property type="term" value="F:extracellular ligand-gated monoatomic ion channel activity"/>
    <property type="evidence" value="ECO:0007669"/>
    <property type="project" value="InterPro"/>
</dbReference>
<gene>
    <name evidence="5" type="ORF">D9Q98_007912</name>
</gene>
<feature type="region of interest" description="Disordered" evidence="2">
    <location>
        <begin position="412"/>
        <end position="531"/>
    </location>
</feature>
<evidence type="ECO:0000256" key="2">
    <source>
        <dbReference type="SAM" id="MobiDB-lite"/>
    </source>
</evidence>
<evidence type="ECO:0000256" key="3">
    <source>
        <dbReference type="SAM" id="Phobius"/>
    </source>
</evidence>
<evidence type="ECO:0000313" key="6">
    <source>
        <dbReference type="Proteomes" id="UP001055712"/>
    </source>
</evidence>
<dbReference type="Proteomes" id="UP001055712">
    <property type="component" value="Unassembled WGS sequence"/>
</dbReference>
<dbReference type="PANTHER" id="PTHR18945">
    <property type="entry name" value="NEUROTRANSMITTER GATED ION CHANNEL"/>
    <property type="match status" value="1"/>
</dbReference>
<evidence type="ECO:0000256" key="4">
    <source>
        <dbReference type="SAM" id="SignalP"/>
    </source>
</evidence>